<sequence length="276" mass="29802">MACLDGSEHSQAVCQYGSWATGQLQAPLTLLHVLEHHHGLHGGDFSGAIGLGAQEALIEEMARLDEARSKLAMEQGRQMLEGAKASLAGVGLGDIQVRQRHGELVASLKELEDQTRLWVMGRSGAGAQGDLGLHVERAARGLSKPLLLVPGAFKTPQSVLIAFDGSPTTRKALELVAKSPLFKGLPCHVVMVGDNSEDQQVQLKWALSQLNLEGHQAQGTIIAGEVEKVLTQYQQQQEIDLMVMGAYGHSRIRQWLLGSTTNAMLRASNVPILLMR</sequence>
<comment type="similarity">
    <text evidence="1">Belongs to the universal stress protein A family.</text>
</comment>
<dbReference type="InterPro" id="IPR006016">
    <property type="entry name" value="UspA"/>
</dbReference>
<dbReference type="PANTHER" id="PTHR46268:SF15">
    <property type="entry name" value="UNIVERSAL STRESS PROTEIN HP_0031"/>
    <property type="match status" value="1"/>
</dbReference>
<evidence type="ECO:0000313" key="4">
    <source>
        <dbReference type="Proteomes" id="UP000006755"/>
    </source>
</evidence>
<dbReference type="PANTHER" id="PTHR46268">
    <property type="entry name" value="STRESS RESPONSE PROTEIN NHAX"/>
    <property type="match status" value="1"/>
</dbReference>
<comment type="caution">
    <text evidence="3">The sequence shown here is derived from an EMBL/GenBank/DDBJ whole genome shotgun (WGS) entry which is preliminary data.</text>
</comment>
<name>K2J9C0_9GAMM</name>
<dbReference type="SUPFAM" id="SSF52402">
    <property type="entry name" value="Adenine nucleotide alpha hydrolases-like"/>
    <property type="match status" value="2"/>
</dbReference>
<protein>
    <submittedName>
        <fullName evidence="3">Usp domain-containing protein</fullName>
    </submittedName>
</protein>
<feature type="domain" description="UspA" evidence="2">
    <location>
        <begin position="158"/>
        <end position="276"/>
    </location>
</feature>
<dbReference type="AlphaFoldDB" id="K2J9C0"/>
<dbReference type="InterPro" id="IPR006015">
    <property type="entry name" value="Universal_stress_UspA"/>
</dbReference>
<keyword evidence="4" id="KW-1185">Reference proteome</keyword>
<organism evidence="3 4">
    <name type="scientific">Gallaecimonas xiamenensis 3-C-1</name>
    <dbReference type="NCBI Taxonomy" id="745411"/>
    <lineage>
        <taxon>Bacteria</taxon>
        <taxon>Pseudomonadati</taxon>
        <taxon>Pseudomonadota</taxon>
        <taxon>Gammaproteobacteria</taxon>
        <taxon>Enterobacterales</taxon>
        <taxon>Gallaecimonadaceae</taxon>
        <taxon>Gallaecimonas</taxon>
    </lineage>
</organism>
<evidence type="ECO:0000256" key="1">
    <source>
        <dbReference type="ARBA" id="ARBA00008791"/>
    </source>
</evidence>
<dbReference type="PRINTS" id="PR01438">
    <property type="entry name" value="UNVRSLSTRESS"/>
</dbReference>
<feature type="domain" description="UspA" evidence="2">
    <location>
        <begin position="2"/>
        <end position="150"/>
    </location>
</feature>
<accession>K2J9C0</accession>
<dbReference type="CDD" id="cd00293">
    <property type="entry name" value="USP-like"/>
    <property type="match status" value="2"/>
</dbReference>
<dbReference type="PATRIC" id="fig|745411.4.peg.2441"/>
<evidence type="ECO:0000313" key="3">
    <source>
        <dbReference type="EMBL" id="EKE71437.1"/>
    </source>
</evidence>
<evidence type="ECO:0000259" key="2">
    <source>
        <dbReference type="Pfam" id="PF00582"/>
    </source>
</evidence>
<dbReference type="EMBL" id="AMRI01000017">
    <property type="protein sequence ID" value="EKE71437.1"/>
    <property type="molecule type" value="Genomic_DNA"/>
</dbReference>
<dbReference type="Proteomes" id="UP000006755">
    <property type="component" value="Unassembled WGS sequence"/>
</dbReference>
<dbReference type="Gene3D" id="3.40.50.12370">
    <property type="match status" value="1"/>
</dbReference>
<gene>
    <name evidence="3" type="ORF">B3C1_12414</name>
</gene>
<dbReference type="eggNOG" id="COG0589">
    <property type="taxonomic scope" value="Bacteria"/>
</dbReference>
<proteinExistence type="inferred from homology"/>
<dbReference type="STRING" id="745411.B3C1_12414"/>
<dbReference type="Pfam" id="PF00582">
    <property type="entry name" value="Usp"/>
    <property type="match status" value="2"/>
</dbReference>
<reference evidence="3 4" key="1">
    <citation type="journal article" date="2012" name="J. Bacteriol.">
        <title>Genome Sequence of Gallaecimonas xiamenensis Type Strain 3-C-1.</title>
        <authorList>
            <person name="Lai Q."/>
            <person name="Wang L."/>
            <person name="Wang W."/>
            <person name="Shao Z."/>
        </authorList>
    </citation>
    <scope>NUCLEOTIDE SEQUENCE [LARGE SCALE GENOMIC DNA]</scope>
    <source>
        <strain evidence="3 4">3-C-1</strain>
    </source>
</reference>